<protein>
    <submittedName>
        <fullName evidence="4">Ureidoglycolate lyase</fullName>
        <ecNumber evidence="4">4.3.2.3</ecNumber>
    </submittedName>
</protein>
<dbReference type="InterPro" id="IPR036663">
    <property type="entry name" value="Fumarylacetoacetase_C_sf"/>
</dbReference>
<gene>
    <name evidence="4" type="ORF">ERS852473_01690</name>
</gene>
<sequence>MRLLNFVDDGKIKLGIEKENKIIDVEKIALKYNADVPITMEEVLNDSSSIKKIENLCKGNEDGLDKNNIVYAPCVMNPEKILCVGLNYLTHREECNLDIPKEPVIFSKFNSSLAAHEEKIELPKDLHEFDYEAELIIVIGKEGKNIKRENADEYIFGYSIGNDLTSRELQFLTSQWTLGKVIDKFTPVGPIIVSKDELNISNLEVKCEVNGEVRQLASTKDMIFDCYSIVSYVSKYITLKPGDIIFTGTPGGVILGDTNPNKQWLKSGDEIKISIENIGTLINVLK</sequence>
<comment type="similarity">
    <text evidence="1">Belongs to the FAH family.</text>
</comment>
<dbReference type="InterPro" id="IPR011234">
    <property type="entry name" value="Fumarylacetoacetase-like_C"/>
</dbReference>
<name>A0ABP2AQY8_SARVE</name>
<evidence type="ECO:0000256" key="1">
    <source>
        <dbReference type="ARBA" id="ARBA00010211"/>
    </source>
</evidence>
<reference evidence="4 5" key="1">
    <citation type="submission" date="2015-09" db="EMBL/GenBank/DDBJ databases">
        <authorList>
            <consortium name="Pathogen Informatics"/>
            <person name="Wu L."/>
            <person name="Ma J."/>
        </authorList>
    </citation>
    <scope>NUCLEOTIDE SEQUENCE [LARGE SCALE GENOMIC DNA]</scope>
    <source>
        <strain evidence="4 5">2789STDY5834858</strain>
    </source>
</reference>
<dbReference type="RefSeq" id="WP_055259457.1">
    <property type="nucleotide sequence ID" value="NZ_CABIXL010000005.1"/>
</dbReference>
<keyword evidence="2" id="KW-0479">Metal-binding</keyword>
<evidence type="ECO:0000313" key="5">
    <source>
        <dbReference type="Proteomes" id="UP000095488"/>
    </source>
</evidence>
<accession>A0ABP2AQY8</accession>
<comment type="caution">
    <text evidence="4">The sequence shown here is derived from an EMBL/GenBank/DDBJ whole genome shotgun (WGS) entry which is preliminary data.</text>
</comment>
<proteinExistence type="inferred from homology"/>
<evidence type="ECO:0000259" key="3">
    <source>
        <dbReference type="Pfam" id="PF01557"/>
    </source>
</evidence>
<organism evidence="4 5">
    <name type="scientific">Sarcina ventriculi</name>
    <name type="common">Clostridium ventriculi</name>
    <dbReference type="NCBI Taxonomy" id="1267"/>
    <lineage>
        <taxon>Bacteria</taxon>
        <taxon>Bacillati</taxon>
        <taxon>Bacillota</taxon>
        <taxon>Clostridia</taxon>
        <taxon>Eubacteriales</taxon>
        <taxon>Clostridiaceae</taxon>
        <taxon>Sarcina</taxon>
    </lineage>
</organism>
<keyword evidence="5" id="KW-1185">Reference proteome</keyword>
<evidence type="ECO:0000256" key="2">
    <source>
        <dbReference type="ARBA" id="ARBA00022723"/>
    </source>
</evidence>
<dbReference type="EMBL" id="CYZR01000005">
    <property type="protein sequence ID" value="CUO02204.1"/>
    <property type="molecule type" value="Genomic_DNA"/>
</dbReference>
<keyword evidence="4" id="KW-0456">Lyase</keyword>
<dbReference type="Pfam" id="PF01557">
    <property type="entry name" value="FAA_hydrolase"/>
    <property type="match status" value="1"/>
</dbReference>
<dbReference type="PANTHER" id="PTHR42796">
    <property type="entry name" value="FUMARYLACETOACETATE HYDROLASE DOMAIN-CONTAINING PROTEIN 2A-RELATED"/>
    <property type="match status" value="1"/>
</dbReference>
<dbReference type="GO" id="GO:0050385">
    <property type="term" value="F:ureidoglycolate lyase activity"/>
    <property type="evidence" value="ECO:0007669"/>
    <property type="project" value="UniProtKB-EC"/>
</dbReference>
<feature type="domain" description="Fumarylacetoacetase-like C-terminal" evidence="3">
    <location>
        <begin position="80"/>
        <end position="284"/>
    </location>
</feature>
<evidence type="ECO:0000313" key="4">
    <source>
        <dbReference type="EMBL" id="CUO02204.1"/>
    </source>
</evidence>
<dbReference type="InterPro" id="IPR051121">
    <property type="entry name" value="FAH"/>
</dbReference>
<dbReference type="PANTHER" id="PTHR42796:SF4">
    <property type="entry name" value="FUMARYLACETOACETATE HYDROLASE DOMAIN-CONTAINING PROTEIN 2A"/>
    <property type="match status" value="1"/>
</dbReference>
<dbReference type="SUPFAM" id="SSF56529">
    <property type="entry name" value="FAH"/>
    <property type="match status" value="1"/>
</dbReference>
<dbReference type="Gene3D" id="3.90.850.10">
    <property type="entry name" value="Fumarylacetoacetase-like, C-terminal domain"/>
    <property type="match status" value="1"/>
</dbReference>
<dbReference type="Proteomes" id="UP000095488">
    <property type="component" value="Unassembled WGS sequence"/>
</dbReference>
<dbReference type="EC" id="4.3.2.3" evidence="4"/>